<evidence type="ECO:0000256" key="4">
    <source>
        <dbReference type="ARBA" id="ARBA00022801"/>
    </source>
</evidence>
<keyword evidence="2 8" id="KW-0645">Protease</keyword>
<gene>
    <name evidence="9" type="ORF">EBB54_23945</name>
</gene>
<name>A0A426DMS2_9FIRM</name>
<dbReference type="PANTHER" id="PTHR13604:SF0">
    <property type="entry name" value="ABASIC SITE PROCESSING PROTEIN HMCES"/>
    <property type="match status" value="1"/>
</dbReference>
<dbReference type="InterPro" id="IPR003738">
    <property type="entry name" value="SRAP"/>
</dbReference>
<dbReference type="AlphaFoldDB" id="A0A426DMS2"/>
<dbReference type="PANTHER" id="PTHR13604">
    <property type="entry name" value="DC12-RELATED"/>
    <property type="match status" value="1"/>
</dbReference>
<keyword evidence="10" id="KW-1185">Reference proteome</keyword>
<evidence type="ECO:0000256" key="7">
    <source>
        <dbReference type="ARBA" id="ARBA00023239"/>
    </source>
</evidence>
<dbReference type="Gene3D" id="3.90.1680.10">
    <property type="entry name" value="SOS response associated peptidase-like"/>
    <property type="match status" value="1"/>
</dbReference>
<dbReference type="Proteomes" id="UP000274920">
    <property type="component" value="Unassembled WGS sequence"/>
</dbReference>
<evidence type="ECO:0000256" key="5">
    <source>
        <dbReference type="ARBA" id="ARBA00023124"/>
    </source>
</evidence>
<keyword evidence="6" id="KW-0238">DNA-binding</keyword>
<evidence type="ECO:0000313" key="10">
    <source>
        <dbReference type="Proteomes" id="UP000274920"/>
    </source>
</evidence>
<dbReference type="EC" id="3.4.-.-" evidence="8"/>
<proteinExistence type="inferred from homology"/>
<keyword evidence="3" id="KW-0227">DNA damage</keyword>
<dbReference type="EMBL" id="RHJS01000002">
    <property type="protein sequence ID" value="RRK34056.1"/>
    <property type="molecule type" value="Genomic_DNA"/>
</dbReference>
<comment type="similarity">
    <text evidence="1 8">Belongs to the SOS response-associated peptidase family.</text>
</comment>
<keyword evidence="7" id="KW-0456">Lyase</keyword>
<evidence type="ECO:0000256" key="1">
    <source>
        <dbReference type="ARBA" id="ARBA00008136"/>
    </source>
</evidence>
<protein>
    <recommendedName>
        <fullName evidence="8">Abasic site processing protein</fullName>
        <ecNumber evidence="8">3.4.-.-</ecNumber>
    </recommendedName>
</protein>
<reference evidence="9" key="1">
    <citation type="submission" date="2018-10" db="EMBL/GenBank/DDBJ databases">
        <title>Schaedlerella arabinophila gen. nov. sp. nov., isolated from the mouse intestinal tract and comparative analysis with the genome of the closely related altered Schaedler flora strain ASF502.</title>
        <authorList>
            <person name="Miyake S."/>
            <person name="Soh M."/>
            <person name="Seedorf H."/>
        </authorList>
    </citation>
    <scope>NUCLEOTIDE SEQUENCE [LARGE SCALE GENOMIC DNA]</scope>
    <source>
        <strain evidence="9">DSM 106076</strain>
    </source>
</reference>
<evidence type="ECO:0000256" key="2">
    <source>
        <dbReference type="ARBA" id="ARBA00022670"/>
    </source>
</evidence>
<dbReference type="GO" id="GO:0016829">
    <property type="term" value="F:lyase activity"/>
    <property type="evidence" value="ECO:0007669"/>
    <property type="project" value="UniProtKB-KW"/>
</dbReference>
<evidence type="ECO:0000256" key="8">
    <source>
        <dbReference type="RuleBase" id="RU364100"/>
    </source>
</evidence>
<evidence type="ECO:0000256" key="3">
    <source>
        <dbReference type="ARBA" id="ARBA00022763"/>
    </source>
</evidence>
<dbReference type="Pfam" id="PF02586">
    <property type="entry name" value="SRAP"/>
    <property type="match status" value="1"/>
</dbReference>
<dbReference type="GO" id="GO:0003697">
    <property type="term" value="F:single-stranded DNA binding"/>
    <property type="evidence" value="ECO:0007669"/>
    <property type="project" value="InterPro"/>
</dbReference>
<accession>A0A426DMS2</accession>
<keyword evidence="5" id="KW-0190">Covalent protein-DNA linkage</keyword>
<dbReference type="SUPFAM" id="SSF143081">
    <property type="entry name" value="BB1717-like"/>
    <property type="match status" value="1"/>
</dbReference>
<dbReference type="GO" id="GO:0006508">
    <property type="term" value="P:proteolysis"/>
    <property type="evidence" value="ECO:0007669"/>
    <property type="project" value="UniProtKB-KW"/>
</dbReference>
<comment type="caution">
    <text evidence="9">The sequence shown here is derived from an EMBL/GenBank/DDBJ whole genome shotgun (WGS) entry which is preliminary data.</text>
</comment>
<dbReference type="InterPro" id="IPR036590">
    <property type="entry name" value="SRAP-like"/>
</dbReference>
<organism evidence="9 10">
    <name type="scientific">Schaedlerella arabinosiphila</name>
    <dbReference type="NCBI Taxonomy" id="2044587"/>
    <lineage>
        <taxon>Bacteria</taxon>
        <taxon>Bacillati</taxon>
        <taxon>Bacillota</taxon>
        <taxon>Clostridia</taxon>
        <taxon>Lachnospirales</taxon>
        <taxon>Lachnospiraceae</taxon>
        <taxon>Schaedlerella</taxon>
    </lineage>
</organism>
<dbReference type="RefSeq" id="WP_125129227.1">
    <property type="nucleotide sequence ID" value="NZ_RHJS01000002.1"/>
</dbReference>
<dbReference type="GO" id="GO:0008233">
    <property type="term" value="F:peptidase activity"/>
    <property type="evidence" value="ECO:0007669"/>
    <property type="project" value="UniProtKB-KW"/>
</dbReference>
<evidence type="ECO:0000313" key="9">
    <source>
        <dbReference type="EMBL" id="RRK34056.1"/>
    </source>
</evidence>
<sequence length="210" mass="24573">MCGRFYVDEGTAKEIERVIRGVDLRIQKMRTGDIYPSQPAGILTCHSRQKNPLLAGSAAENSPALELNEMHWGFLQYQKKGLLINARAETALERRTFRESVLHRRCVIPARHFYEWDSDKNKVIFFREDRPVLFMAGFYNRFQDGARFIILTTEANASVGPVHNRMPLVLDEGELEDWVYDDKFTEYALHKTPPELWREQEYEQQSLFLT</sequence>
<evidence type="ECO:0000256" key="6">
    <source>
        <dbReference type="ARBA" id="ARBA00023125"/>
    </source>
</evidence>
<keyword evidence="4 8" id="KW-0378">Hydrolase</keyword>
<dbReference type="GO" id="GO:0106300">
    <property type="term" value="P:protein-DNA covalent cross-linking repair"/>
    <property type="evidence" value="ECO:0007669"/>
    <property type="project" value="InterPro"/>
</dbReference>